<gene>
    <name evidence="2" type="ORF">ABMA27_007076</name>
</gene>
<keyword evidence="3" id="KW-1185">Reference proteome</keyword>
<dbReference type="Proteomes" id="UP001549920">
    <property type="component" value="Unassembled WGS sequence"/>
</dbReference>
<feature type="domain" description="BPTI/Kunitz inhibitor" evidence="1">
    <location>
        <begin position="39"/>
        <end position="100"/>
    </location>
</feature>
<proteinExistence type="predicted"/>
<dbReference type="EMBL" id="JBEUOH010000002">
    <property type="protein sequence ID" value="KAL0901931.1"/>
    <property type="molecule type" value="Genomic_DNA"/>
</dbReference>
<protein>
    <recommendedName>
        <fullName evidence="1">BPTI/Kunitz inhibitor domain-containing protein</fullName>
    </recommendedName>
</protein>
<evidence type="ECO:0000313" key="3">
    <source>
        <dbReference type="Proteomes" id="UP001549920"/>
    </source>
</evidence>
<comment type="caution">
    <text evidence="2">The sequence shown here is derived from an EMBL/GenBank/DDBJ whole genome shotgun (WGS) entry which is preliminary data.</text>
</comment>
<evidence type="ECO:0000259" key="1">
    <source>
        <dbReference type="PROSITE" id="PS50279"/>
    </source>
</evidence>
<dbReference type="SUPFAM" id="SSF57362">
    <property type="entry name" value="BPTI-like"/>
    <property type="match status" value="1"/>
</dbReference>
<sequence length="104" mass="11907">MLTNSQFYQDDNKMYKLFCIFVIILSVSYLDARLTADDCKVPPDSKCTANFGEPVSKPHGARYVFNWDQQKCKVVLWAYDCPYPQNANNFATKEDCNAECSGWA</sequence>
<dbReference type="PROSITE" id="PS50279">
    <property type="entry name" value="BPTI_KUNITZ_2"/>
    <property type="match status" value="1"/>
</dbReference>
<accession>A0ABR3ILI3</accession>
<dbReference type="Gene3D" id="4.10.410.10">
    <property type="entry name" value="Pancreatic trypsin inhibitor Kunitz domain"/>
    <property type="match status" value="1"/>
</dbReference>
<reference evidence="2 3" key="1">
    <citation type="submission" date="2024-06" db="EMBL/GenBank/DDBJ databases">
        <title>A chromosome-level genome assembly of beet webworm, Loxostege sticticalis.</title>
        <authorList>
            <person name="Zhang Y."/>
        </authorList>
    </citation>
    <scope>NUCLEOTIDE SEQUENCE [LARGE SCALE GENOMIC DNA]</scope>
    <source>
        <strain evidence="2">AQ026</strain>
        <tissue evidence="2">Whole body</tissue>
    </source>
</reference>
<evidence type="ECO:0000313" key="2">
    <source>
        <dbReference type="EMBL" id="KAL0901931.1"/>
    </source>
</evidence>
<name>A0ABR3ILI3_LOXSC</name>
<dbReference type="InterPro" id="IPR036880">
    <property type="entry name" value="Kunitz_BPTI_sf"/>
</dbReference>
<organism evidence="2 3">
    <name type="scientific">Loxostege sticticalis</name>
    <name type="common">Beet webworm moth</name>
    <dbReference type="NCBI Taxonomy" id="481309"/>
    <lineage>
        <taxon>Eukaryota</taxon>
        <taxon>Metazoa</taxon>
        <taxon>Ecdysozoa</taxon>
        <taxon>Arthropoda</taxon>
        <taxon>Hexapoda</taxon>
        <taxon>Insecta</taxon>
        <taxon>Pterygota</taxon>
        <taxon>Neoptera</taxon>
        <taxon>Endopterygota</taxon>
        <taxon>Lepidoptera</taxon>
        <taxon>Glossata</taxon>
        <taxon>Ditrysia</taxon>
        <taxon>Pyraloidea</taxon>
        <taxon>Crambidae</taxon>
        <taxon>Pyraustinae</taxon>
        <taxon>Loxostege</taxon>
    </lineage>
</organism>
<dbReference type="InterPro" id="IPR002223">
    <property type="entry name" value="Kunitz_BPTI"/>
</dbReference>